<gene>
    <name evidence="2" type="ORF">SAMN00790413_01412</name>
</gene>
<dbReference type="AlphaFoldDB" id="A0A1W1VF41"/>
<sequence>MPRVAPAYAGGNLPAAQQAGEQQGGVPAAADQTLFKGARCDQRSAARRLRTPAPRRSGREVRAPPGRGPERLGATPPAAWQTVQDGCGDCAWCTASGGLHRGPPCFEHGGEWGAARGRAPLTAPFSQRSFKFVCWARSKRSPHLDIWAKEAHATREGCSGAVACQTVFFVFSRGALRWSIFLQAPERAGA</sequence>
<evidence type="ECO:0000313" key="3">
    <source>
        <dbReference type="Proteomes" id="UP000192582"/>
    </source>
</evidence>
<evidence type="ECO:0000256" key="1">
    <source>
        <dbReference type="SAM" id="MobiDB-lite"/>
    </source>
</evidence>
<organism evidence="2 3">
    <name type="scientific">Deinococcus hopiensis KR-140</name>
    <dbReference type="NCBI Taxonomy" id="695939"/>
    <lineage>
        <taxon>Bacteria</taxon>
        <taxon>Thermotogati</taxon>
        <taxon>Deinococcota</taxon>
        <taxon>Deinococci</taxon>
        <taxon>Deinococcales</taxon>
        <taxon>Deinococcaceae</taxon>
        <taxon>Deinococcus</taxon>
    </lineage>
</organism>
<feature type="compositionally biased region" description="Low complexity" evidence="1">
    <location>
        <begin position="15"/>
        <end position="30"/>
    </location>
</feature>
<dbReference type="Proteomes" id="UP000192582">
    <property type="component" value="Unassembled WGS sequence"/>
</dbReference>
<evidence type="ECO:0000313" key="2">
    <source>
        <dbReference type="EMBL" id="SMB92019.1"/>
    </source>
</evidence>
<dbReference type="EMBL" id="FWWU01000009">
    <property type="protein sequence ID" value="SMB92019.1"/>
    <property type="molecule type" value="Genomic_DNA"/>
</dbReference>
<proteinExistence type="predicted"/>
<keyword evidence="3" id="KW-1185">Reference proteome</keyword>
<protein>
    <submittedName>
        <fullName evidence="2">Uncharacterized protein</fullName>
    </submittedName>
</protein>
<feature type="region of interest" description="Disordered" evidence="1">
    <location>
        <begin position="1"/>
        <end position="76"/>
    </location>
</feature>
<reference evidence="2 3" key="1">
    <citation type="submission" date="2017-04" db="EMBL/GenBank/DDBJ databases">
        <authorList>
            <person name="Afonso C.L."/>
            <person name="Miller P.J."/>
            <person name="Scott M.A."/>
            <person name="Spackman E."/>
            <person name="Goraichik I."/>
            <person name="Dimitrov K.M."/>
            <person name="Suarez D.L."/>
            <person name="Swayne D.E."/>
        </authorList>
    </citation>
    <scope>NUCLEOTIDE SEQUENCE [LARGE SCALE GENOMIC DNA]</scope>
    <source>
        <strain evidence="2 3">KR-140</strain>
    </source>
</reference>
<name>A0A1W1VF41_9DEIO</name>
<accession>A0A1W1VF41</accession>